<evidence type="ECO:0000313" key="4">
    <source>
        <dbReference type="Proteomes" id="UP001595947"/>
    </source>
</evidence>
<dbReference type="EMBL" id="JBHSIV010000016">
    <property type="protein sequence ID" value="MFC5063767.1"/>
    <property type="molecule type" value="Genomic_DNA"/>
</dbReference>
<evidence type="ECO:0000259" key="2">
    <source>
        <dbReference type="Pfam" id="PF00248"/>
    </source>
</evidence>
<keyword evidence="1 3" id="KW-0560">Oxidoreductase</keyword>
<dbReference type="SUPFAM" id="SSF51430">
    <property type="entry name" value="NAD(P)-linked oxidoreductase"/>
    <property type="match status" value="1"/>
</dbReference>
<dbReference type="Pfam" id="PF00248">
    <property type="entry name" value="Aldo_ket_red"/>
    <property type="match status" value="1"/>
</dbReference>
<accession>A0ABV9YPA0</accession>
<dbReference type="InterPro" id="IPR020471">
    <property type="entry name" value="AKR"/>
</dbReference>
<sequence length="349" mass="38292">MDYVKLGSTGLDVSPIAIGAMSYGEPDRGHPVWSLGEQAARPLIEHALAAGINFFDTANMYSNGSSEEILGRALRDFADRDAVVIATKLRHPMRPGPNGRGLSRKAVMTEVDHSLTRLGTDYIDLYQVHRNDHGTPLEETLEALDDLVRAGKVRYLGASSMHAWEFAKALHLQERHGWARFVSMQDHYNLLAREEEREMIPLCLDEGVGTVVWSPLARGRLARAWDDARSTARAETDGDYADLLYSPATRDADRGIVDAVGSVAHRHGVSRAQIALAWLRRQPVVTAPLVGAGSIEQIDSAVASLQVELTDDDVRALETPYTPRHDFQGVSDEAELEAVRARVPGMALA</sequence>
<comment type="caution">
    <text evidence="3">The sequence shown here is derived from an EMBL/GenBank/DDBJ whole genome shotgun (WGS) entry which is preliminary data.</text>
</comment>
<dbReference type="InterPro" id="IPR050523">
    <property type="entry name" value="AKR_Detox_Biosynth"/>
</dbReference>
<protein>
    <submittedName>
        <fullName evidence="3">Aldo/keto reductase</fullName>
        <ecNumber evidence="3">1.1.1.-</ecNumber>
    </submittedName>
</protein>
<dbReference type="Gene3D" id="3.20.20.100">
    <property type="entry name" value="NADP-dependent oxidoreductase domain"/>
    <property type="match status" value="1"/>
</dbReference>
<dbReference type="InterPro" id="IPR036812">
    <property type="entry name" value="NAD(P)_OxRdtase_dom_sf"/>
</dbReference>
<evidence type="ECO:0000256" key="1">
    <source>
        <dbReference type="ARBA" id="ARBA00023002"/>
    </source>
</evidence>
<dbReference type="GO" id="GO:0016491">
    <property type="term" value="F:oxidoreductase activity"/>
    <property type="evidence" value="ECO:0007669"/>
    <property type="project" value="UniProtKB-KW"/>
</dbReference>
<proteinExistence type="predicted"/>
<dbReference type="PANTHER" id="PTHR43364:SF4">
    <property type="entry name" value="NAD(P)-LINKED OXIDOREDUCTASE SUPERFAMILY PROTEIN"/>
    <property type="match status" value="1"/>
</dbReference>
<keyword evidence="4" id="KW-1185">Reference proteome</keyword>
<organism evidence="3 4">
    <name type="scientific">Actinomycetospora atypica</name>
    <dbReference type="NCBI Taxonomy" id="1290095"/>
    <lineage>
        <taxon>Bacteria</taxon>
        <taxon>Bacillati</taxon>
        <taxon>Actinomycetota</taxon>
        <taxon>Actinomycetes</taxon>
        <taxon>Pseudonocardiales</taxon>
        <taxon>Pseudonocardiaceae</taxon>
        <taxon>Actinomycetospora</taxon>
    </lineage>
</organism>
<dbReference type="RefSeq" id="WP_378037112.1">
    <property type="nucleotide sequence ID" value="NZ_JBHSIV010000016.1"/>
</dbReference>
<dbReference type="EC" id="1.1.1.-" evidence="3"/>
<dbReference type="CDD" id="cd19079">
    <property type="entry name" value="AKR_EcYajO-like"/>
    <property type="match status" value="1"/>
</dbReference>
<dbReference type="Proteomes" id="UP001595947">
    <property type="component" value="Unassembled WGS sequence"/>
</dbReference>
<evidence type="ECO:0000313" key="3">
    <source>
        <dbReference type="EMBL" id="MFC5063767.1"/>
    </source>
</evidence>
<name>A0ABV9YPA0_9PSEU</name>
<reference evidence="4" key="1">
    <citation type="journal article" date="2019" name="Int. J. Syst. Evol. Microbiol.">
        <title>The Global Catalogue of Microorganisms (GCM) 10K type strain sequencing project: providing services to taxonomists for standard genome sequencing and annotation.</title>
        <authorList>
            <consortium name="The Broad Institute Genomics Platform"/>
            <consortium name="The Broad Institute Genome Sequencing Center for Infectious Disease"/>
            <person name="Wu L."/>
            <person name="Ma J."/>
        </authorList>
    </citation>
    <scope>NUCLEOTIDE SEQUENCE [LARGE SCALE GENOMIC DNA]</scope>
    <source>
        <strain evidence="4">CGMCC 4.7093</strain>
    </source>
</reference>
<dbReference type="PRINTS" id="PR00069">
    <property type="entry name" value="ALDKETRDTASE"/>
</dbReference>
<dbReference type="PANTHER" id="PTHR43364">
    <property type="entry name" value="NADH-SPECIFIC METHYLGLYOXAL REDUCTASE-RELATED"/>
    <property type="match status" value="1"/>
</dbReference>
<gene>
    <name evidence="3" type="ORF">ACFPBZ_16230</name>
</gene>
<dbReference type="InterPro" id="IPR023210">
    <property type="entry name" value="NADP_OxRdtase_dom"/>
</dbReference>
<feature type="domain" description="NADP-dependent oxidoreductase" evidence="2">
    <location>
        <begin position="15"/>
        <end position="318"/>
    </location>
</feature>